<feature type="chain" id="PRO_5009582633" evidence="1">
    <location>
        <begin position="23"/>
        <end position="163"/>
    </location>
</feature>
<evidence type="ECO:0000313" key="3">
    <source>
        <dbReference type="Proteomes" id="UP000178472"/>
    </source>
</evidence>
<evidence type="ECO:0000256" key="1">
    <source>
        <dbReference type="SAM" id="SignalP"/>
    </source>
</evidence>
<organism evidence="2 3">
    <name type="scientific">Candidatus Lloydbacteria bacterium RIFCSPLOWO2_12_FULL_51_9</name>
    <dbReference type="NCBI Taxonomy" id="1798669"/>
    <lineage>
        <taxon>Bacteria</taxon>
        <taxon>Candidatus Lloydiibacteriota</taxon>
    </lineage>
</organism>
<dbReference type="AlphaFoldDB" id="A0A1G2DQW7"/>
<sequence>MKGKRTLGAAWLVLFAFMFVFAVTGCSSVSTISDDSSWESRLTAATTFGEVARVYWDAPEGSEAEKVALEKLKTILKSRLAAATTLEEVWGVYRYAPEGSEVRKAVLEKMLSLATTFEEVARVYRYAPEGSEVRKAVLEKMLSLATTLEEVRGCTGTHRKEAR</sequence>
<reference evidence="2 3" key="1">
    <citation type="journal article" date="2016" name="Nat. Commun.">
        <title>Thousands of microbial genomes shed light on interconnected biogeochemical processes in an aquifer system.</title>
        <authorList>
            <person name="Anantharaman K."/>
            <person name="Brown C.T."/>
            <person name="Hug L.A."/>
            <person name="Sharon I."/>
            <person name="Castelle C.J."/>
            <person name="Probst A.J."/>
            <person name="Thomas B.C."/>
            <person name="Singh A."/>
            <person name="Wilkins M.J."/>
            <person name="Karaoz U."/>
            <person name="Brodie E.L."/>
            <person name="Williams K.H."/>
            <person name="Hubbard S.S."/>
            <person name="Banfield J.F."/>
        </authorList>
    </citation>
    <scope>NUCLEOTIDE SEQUENCE [LARGE SCALE GENOMIC DNA]</scope>
</reference>
<proteinExistence type="predicted"/>
<comment type="caution">
    <text evidence="2">The sequence shown here is derived from an EMBL/GenBank/DDBJ whole genome shotgun (WGS) entry which is preliminary data.</text>
</comment>
<name>A0A1G2DQW7_9BACT</name>
<accession>A0A1G2DQW7</accession>
<gene>
    <name evidence="2" type="ORF">A3G11_02350</name>
</gene>
<dbReference type="Proteomes" id="UP000178472">
    <property type="component" value="Unassembled WGS sequence"/>
</dbReference>
<feature type="signal peptide" evidence="1">
    <location>
        <begin position="1"/>
        <end position="22"/>
    </location>
</feature>
<dbReference type="PROSITE" id="PS51257">
    <property type="entry name" value="PROKAR_LIPOPROTEIN"/>
    <property type="match status" value="1"/>
</dbReference>
<protein>
    <submittedName>
        <fullName evidence="2">Uncharacterized protein</fullName>
    </submittedName>
</protein>
<keyword evidence="1" id="KW-0732">Signal</keyword>
<evidence type="ECO:0000313" key="2">
    <source>
        <dbReference type="EMBL" id="OGZ15913.1"/>
    </source>
</evidence>
<dbReference type="EMBL" id="MHLT01000047">
    <property type="protein sequence ID" value="OGZ15913.1"/>
    <property type="molecule type" value="Genomic_DNA"/>
</dbReference>